<feature type="region of interest" description="Disordered" evidence="1">
    <location>
        <begin position="74"/>
        <end position="119"/>
    </location>
</feature>
<comment type="caution">
    <text evidence="2">The sequence shown here is derived from an EMBL/GenBank/DDBJ whole genome shotgun (WGS) entry which is preliminary data.</text>
</comment>
<organism evidence="2">
    <name type="scientific">bioreactor metagenome</name>
    <dbReference type="NCBI Taxonomy" id="1076179"/>
    <lineage>
        <taxon>unclassified sequences</taxon>
        <taxon>metagenomes</taxon>
        <taxon>ecological metagenomes</taxon>
    </lineage>
</organism>
<feature type="compositionally biased region" description="Basic residues" evidence="1">
    <location>
        <begin position="106"/>
        <end position="119"/>
    </location>
</feature>
<sequence length="125" mass="13754">MTVEMLAEVELTGALGHRRQPVGDGRLDRGPQSRVVTELGRMHLRKPAADVETGQPSRQFGIDQRIDLDDAAAGRPQQFGGLGVAEGEGTPGQHPHHRTPVDPTHHLNRRPGRRAHRGRLRCECV</sequence>
<dbReference type="AlphaFoldDB" id="A0A645JL61"/>
<gene>
    <name evidence="2" type="ORF">SDC9_212103</name>
</gene>
<proteinExistence type="predicted"/>
<dbReference type="EMBL" id="VSSQ01145044">
    <property type="protein sequence ID" value="MPN64331.1"/>
    <property type="molecule type" value="Genomic_DNA"/>
</dbReference>
<protein>
    <submittedName>
        <fullName evidence="2">Uncharacterized protein</fullName>
    </submittedName>
</protein>
<reference evidence="2" key="1">
    <citation type="submission" date="2019-08" db="EMBL/GenBank/DDBJ databases">
        <authorList>
            <person name="Kucharzyk K."/>
            <person name="Murdoch R.W."/>
            <person name="Higgins S."/>
            <person name="Loffler F."/>
        </authorList>
    </citation>
    <scope>NUCLEOTIDE SEQUENCE</scope>
</reference>
<evidence type="ECO:0000256" key="1">
    <source>
        <dbReference type="SAM" id="MobiDB-lite"/>
    </source>
</evidence>
<evidence type="ECO:0000313" key="2">
    <source>
        <dbReference type="EMBL" id="MPN64331.1"/>
    </source>
</evidence>
<name>A0A645JL61_9ZZZZ</name>
<feature type="compositionally biased region" description="Gly residues" evidence="1">
    <location>
        <begin position="80"/>
        <end position="90"/>
    </location>
</feature>
<accession>A0A645JL61</accession>